<evidence type="ECO:0000313" key="4">
    <source>
        <dbReference type="Proteomes" id="UP000221165"/>
    </source>
</evidence>
<sequence>MDGREDARSQTGVGVGGQKVASPETLGAYMNPGEEKTSVLEHLRVLDYGVTRRRKRGRLGGGRPESRTGPGVSSIMGAAAALGVLIISLVAIRFIACSKTLVLQAGTPRRTLSGITSRKLGDRQDGVELTPLSNSGGEPGTERLSRALARCSGDVEELLLVLVPETPTAEDQRASLWKLSAGEKALYSLPFVLILVAAVCLLLHKFAFKGNEEAQQALEVAAYVSTALGVLLALATVGLESWRLLASLRSKPEREQRTKRSKKGGTHGVREHHTGQP</sequence>
<keyword evidence="2" id="KW-0472">Membrane</keyword>
<keyword evidence="2" id="KW-0812">Transmembrane</keyword>
<proteinExistence type="predicted"/>
<dbReference type="AlphaFoldDB" id="A0A2C6KJL3"/>
<name>A0A2C6KJL3_9APIC</name>
<feature type="compositionally biased region" description="Basic and acidic residues" evidence="1">
    <location>
        <begin position="268"/>
        <end position="277"/>
    </location>
</feature>
<dbReference type="EMBL" id="MIGC01005552">
    <property type="protein sequence ID" value="PHJ16828.1"/>
    <property type="molecule type" value="Genomic_DNA"/>
</dbReference>
<feature type="transmembrane region" description="Helical" evidence="2">
    <location>
        <begin position="185"/>
        <end position="208"/>
    </location>
</feature>
<reference evidence="3 4" key="1">
    <citation type="journal article" date="2017" name="Int. J. Parasitol.">
        <title>The genome of the protozoan parasite Cystoisospora suis and a reverse vaccinology approach to identify vaccine candidates.</title>
        <authorList>
            <person name="Palmieri N."/>
            <person name="Shrestha A."/>
            <person name="Ruttkowski B."/>
            <person name="Beck T."/>
            <person name="Vogl C."/>
            <person name="Tomley F."/>
            <person name="Blake D.P."/>
            <person name="Joachim A."/>
        </authorList>
    </citation>
    <scope>NUCLEOTIDE SEQUENCE [LARGE SCALE GENOMIC DNA]</scope>
    <source>
        <strain evidence="3 4">Wien I</strain>
    </source>
</reference>
<dbReference type="VEuPathDB" id="ToxoDB:CSUI_009351"/>
<evidence type="ECO:0000256" key="2">
    <source>
        <dbReference type="SAM" id="Phobius"/>
    </source>
</evidence>
<dbReference type="GeneID" id="94432678"/>
<feature type="region of interest" description="Disordered" evidence="1">
    <location>
        <begin position="1"/>
        <end position="31"/>
    </location>
</feature>
<accession>A0A2C6KJL3</accession>
<feature type="transmembrane region" description="Helical" evidence="2">
    <location>
        <begin position="220"/>
        <end position="239"/>
    </location>
</feature>
<evidence type="ECO:0000313" key="3">
    <source>
        <dbReference type="EMBL" id="PHJ16828.1"/>
    </source>
</evidence>
<organism evidence="3 4">
    <name type="scientific">Cystoisospora suis</name>
    <dbReference type="NCBI Taxonomy" id="483139"/>
    <lineage>
        <taxon>Eukaryota</taxon>
        <taxon>Sar</taxon>
        <taxon>Alveolata</taxon>
        <taxon>Apicomplexa</taxon>
        <taxon>Conoidasida</taxon>
        <taxon>Coccidia</taxon>
        <taxon>Eucoccidiorida</taxon>
        <taxon>Eimeriorina</taxon>
        <taxon>Sarcocystidae</taxon>
        <taxon>Cystoisospora</taxon>
    </lineage>
</organism>
<dbReference type="Proteomes" id="UP000221165">
    <property type="component" value="Unassembled WGS sequence"/>
</dbReference>
<comment type="caution">
    <text evidence="3">The sequence shown here is derived from an EMBL/GenBank/DDBJ whole genome shotgun (WGS) entry which is preliminary data.</text>
</comment>
<evidence type="ECO:0008006" key="5">
    <source>
        <dbReference type="Google" id="ProtNLM"/>
    </source>
</evidence>
<feature type="region of interest" description="Disordered" evidence="1">
    <location>
        <begin position="252"/>
        <end position="277"/>
    </location>
</feature>
<gene>
    <name evidence="3" type="ORF">CSUI_009351</name>
</gene>
<feature type="transmembrane region" description="Helical" evidence="2">
    <location>
        <begin position="75"/>
        <end position="96"/>
    </location>
</feature>
<keyword evidence="4" id="KW-1185">Reference proteome</keyword>
<keyword evidence="2" id="KW-1133">Transmembrane helix</keyword>
<protein>
    <recommendedName>
        <fullName evidence="5">Transmembrane protein</fullName>
    </recommendedName>
</protein>
<evidence type="ECO:0000256" key="1">
    <source>
        <dbReference type="SAM" id="MobiDB-lite"/>
    </source>
</evidence>
<dbReference type="RefSeq" id="XP_067918553.1">
    <property type="nucleotide sequence ID" value="XM_068069467.1"/>
</dbReference>